<feature type="domain" description="Tyrosine specific protein phosphatases" evidence="7">
    <location>
        <begin position="144"/>
        <end position="205"/>
    </location>
</feature>
<dbReference type="Proteomes" id="UP000472270">
    <property type="component" value="Unassembled WGS sequence"/>
</dbReference>
<evidence type="ECO:0000313" key="8">
    <source>
        <dbReference type="Ensembl" id="ENSSRHP00000054955.1"/>
    </source>
</evidence>
<dbReference type="PANTHER" id="PTHR10159:SF108">
    <property type="entry name" value="DUAL SPECIFICITY PROTEIN PHOSPHATASE 8"/>
    <property type="match status" value="1"/>
</dbReference>
<reference evidence="8" key="2">
    <citation type="submission" date="2025-09" db="UniProtKB">
        <authorList>
            <consortium name="Ensembl"/>
        </authorList>
    </citation>
    <scope>IDENTIFICATION</scope>
</reference>
<comment type="similarity">
    <text evidence="1">Belongs to the protein-tyrosine phosphatase family. Non-receptor class dual specificity subfamily.</text>
</comment>
<dbReference type="Pfam" id="PF00782">
    <property type="entry name" value="DSPc"/>
    <property type="match status" value="1"/>
</dbReference>
<evidence type="ECO:0000256" key="4">
    <source>
        <dbReference type="ARBA" id="ARBA00022912"/>
    </source>
</evidence>
<dbReference type="AlphaFoldDB" id="A0A673JWU3"/>
<evidence type="ECO:0000256" key="3">
    <source>
        <dbReference type="ARBA" id="ARBA00022801"/>
    </source>
</evidence>
<evidence type="ECO:0000256" key="5">
    <source>
        <dbReference type="SAM" id="MobiDB-lite"/>
    </source>
</evidence>
<evidence type="ECO:0000259" key="6">
    <source>
        <dbReference type="PROSITE" id="PS50054"/>
    </source>
</evidence>
<dbReference type="InterPro" id="IPR008343">
    <property type="entry name" value="MKP"/>
</dbReference>
<feature type="domain" description="Tyrosine-protein phosphatase" evidence="6">
    <location>
        <begin position="82"/>
        <end position="224"/>
    </location>
</feature>
<name>A0A673JWU3_9TELE</name>
<dbReference type="Gene3D" id="3.90.190.10">
    <property type="entry name" value="Protein tyrosine phosphatase superfamily"/>
    <property type="match status" value="1"/>
</dbReference>
<dbReference type="PROSITE" id="PS50056">
    <property type="entry name" value="TYR_PHOSPHATASE_2"/>
    <property type="match status" value="1"/>
</dbReference>
<dbReference type="GO" id="GO:0005737">
    <property type="term" value="C:cytoplasm"/>
    <property type="evidence" value="ECO:0007669"/>
    <property type="project" value="TreeGrafter"/>
</dbReference>
<sequence>DQKINQIVMRVKIFTCNPLCNQQCTYTQYFMVSMCGNSLLLCTLSGGFAAFSSCFPDLCESKPATLQPLSLSQPCLPVANVGPTRILPHLYLGSQRDVLNKELMTQNGITYVLNASNTCPKPDFISDRHFMRIPVNDSYCEKLLPWLEKTNEFIDKAKVSNCRVIVHCLAGISRSATIAIAYIMKTMGLSSDDAYRFVKDRRPSISPNFNFLGQLLEFERGLQMKRSLPCDPIRLAGKPTEEVAEVRKMESDRCDQRTLQAAEIALKPPSPTSLRKDLSSLHLSTERILQNKRLKCSFSLDIKSVYSSNQNQQSSPNSSSDSENLPKLCRFDSLKNSNGVCQHPSTRSHPSPTELQCTAVTSKSRTSQQSERWESGGSERLTLSLKLKHGNCGPRPQDPICETNLKAPSFLSLPLGTSASWTIHRGSNEATTPITPTGDCHWFLGTNLAPSGTGSTVHFGSGPASVNLERDKTPEPLDFQNNWLEDGKAVVCSVSQVDMKYKRRSCQMEFEEGINTTQSSEEFGKLGKQSSFSGSMEVIEVS</sequence>
<evidence type="ECO:0000313" key="9">
    <source>
        <dbReference type="Proteomes" id="UP000472270"/>
    </source>
</evidence>
<protein>
    <recommendedName>
        <fullName evidence="2">protein-tyrosine-phosphatase</fullName>
        <ecNumber evidence="2">3.1.3.48</ecNumber>
    </recommendedName>
</protein>
<feature type="region of interest" description="Disordered" evidence="5">
    <location>
        <begin position="340"/>
        <end position="380"/>
    </location>
</feature>
<evidence type="ECO:0000256" key="1">
    <source>
        <dbReference type="ARBA" id="ARBA00008601"/>
    </source>
</evidence>
<dbReference type="InterPro" id="IPR016130">
    <property type="entry name" value="Tyr_Pase_AS"/>
</dbReference>
<dbReference type="Ensembl" id="ENSSRHT00000056496.1">
    <property type="protein sequence ID" value="ENSSRHP00000054955.1"/>
    <property type="gene ID" value="ENSSRHG00000027669.1"/>
</dbReference>
<dbReference type="SMART" id="SM00195">
    <property type="entry name" value="DSPc"/>
    <property type="match status" value="1"/>
</dbReference>
<dbReference type="InterPro" id="IPR029021">
    <property type="entry name" value="Prot-tyrosine_phosphatase-like"/>
</dbReference>
<keyword evidence="4" id="KW-0904">Protein phosphatase</keyword>
<keyword evidence="3" id="KW-0378">Hydrolase</keyword>
<dbReference type="GO" id="GO:0017017">
    <property type="term" value="F:MAP kinase tyrosine/serine/threonine phosphatase activity"/>
    <property type="evidence" value="ECO:0007669"/>
    <property type="project" value="InterPro"/>
</dbReference>
<evidence type="ECO:0000256" key="2">
    <source>
        <dbReference type="ARBA" id="ARBA00013064"/>
    </source>
</evidence>
<dbReference type="GO" id="GO:0008330">
    <property type="term" value="F:protein tyrosine/threonine phosphatase activity"/>
    <property type="evidence" value="ECO:0007669"/>
    <property type="project" value="TreeGrafter"/>
</dbReference>
<dbReference type="InterPro" id="IPR000387">
    <property type="entry name" value="Tyr_Pase_dom"/>
</dbReference>
<dbReference type="SUPFAM" id="SSF52799">
    <property type="entry name" value="(Phosphotyrosine protein) phosphatases II"/>
    <property type="match status" value="1"/>
</dbReference>
<organism evidence="8 9">
    <name type="scientific">Sinocyclocheilus rhinocerous</name>
    <dbReference type="NCBI Taxonomy" id="307959"/>
    <lineage>
        <taxon>Eukaryota</taxon>
        <taxon>Metazoa</taxon>
        <taxon>Chordata</taxon>
        <taxon>Craniata</taxon>
        <taxon>Vertebrata</taxon>
        <taxon>Euteleostomi</taxon>
        <taxon>Actinopterygii</taxon>
        <taxon>Neopterygii</taxon>
        <taxon>Teleostei</taxon>
        <taxon>Ostariophysi</taxon>
        <taxon>Cypriniformes</taxon>
        <taxon>Cyprinidae</taxon>
        <taxon>Cyprininae</taxon>
        <taxon>Sinocyclocheilus</taxon>
    </lineage>
</organism>
<dbReference type="GO" id="GO:0043409">
    <property type="term" value="P:negative regulation of MAPK cascade"/>
    <property type="evidence" value="ECO:0007669"/>
    <property type="project" value="TreeGrafter"/>
</dbReference>
<dbReference type="FunFam" id="3.90.190.10:FF:000044">
    <property type="entry name" value="Dual specificity protein phosphatase 8"/>
    <property type="match status" value="1"/>
</dbReference>
<feature type="compositionally biased region" description="Polar residues" evidence="5">
    <location>
        <begin position="340"/>
        <end position="370"/>
    </location>
</feature>
<dbReference type="PRINTS" id="PR01764">
    <property type="entry name" value="MAPKPHPHTASE"/>
</dbReference>
<dbReference type="InterPro" id="IPR000340">
    <property type="entry name" value="Dual-sp_phosphatase_cat-dom"/>
</dbReference>
<dbReference type="PROSITE" id="PS50054">
    <property type="entry name" value="TYR_PHOSPHATASE_DUAL"/>
    <property type="match status" value="1"/>
</dbReference>
<reference evidence="8" key="1">
    <citation type="submission" date="2025-08" db="UniProtKB">
        <authorList>
            <consortium name="Ensembl"/>
        </authorList>
    </citation>
    <scope>IDENTIFICATION</scope>
</reference>
<dbReference type="EC" id="3.1.3.48" evidence="2"/>
<accession>A0A673JWU3</accession>
<evidence type="ECO:0000259" key="7">
    <source>
        <dbReference type="PROSITE" id="PS50056"/>
    </source>
</evidence>
<dbReference type="PROSITE" id="PS00383">
    <property type="entry name" value="TYR_PHOSPHATASE_1"/>
    <property type="match status" value="1"/>
</dbReference>
<dbReference type="PANTHER" id="PTHR10159">
    <property type="entry name" value="DUAL SPECIFICITY PROTEIN PHOSPHATASE"/>
    <property type="match status" value="1"/>
</dbReference>
<proteinExistence type="inferred from homology"/>
<dbReference type="InterPro" id="IPR020422">
    <property type="entry name" value="TYR_PHOSPHATASE_DUAL_dom"/>
</dbReference>
<dbReference type="GO" id="GO:0033550">
    <property type="term" value="F:MAP kinase tyrosine phosphatase activity"/>
    <property type="evidence" value="ECO:0007669"/>
    <property type="project" value="TreeGrafter"/>
</dbReference>
<keyword evidence="9" id="KW-1185">Reference proteome</keyword>